<proteinExistence type="predicted"/>
<gene>
    <name evidence="2" type="ORF">GCM10010507_45400</name>
</gene>
<evidence type="ECO:0000256" key="1">
    <source>
        <dbReference type="SAM" id="MobiDB-lite"/>
    </source>
</evidence>
<comment type="caution">
    <text evidence="2">The sequence shown here is derived from an EMBL/GenBank/DDBJ whole genome shotgun (WGS) entry which is preliminary data.</text>
</comment>
<reference evidence="2" key="2">
    <citation type="submission" date="2020-09" db="EMBL/GenBank/DDBJ databases">
        <authorList>
            <person name="Sun Q."/>
            <person name="Ohkuma M."/>
        </authorList>
    </citation>
    <scope>NUCLEOTIDE SEQUENCE</scope>
    <source>
        <strain evidence="2">JCM 4633</strain>
    </source>
</reference>
<evidence type="ECO:0000313" key="2">
    <source>
        <dbReference type="EMBL" id="GHC63083.1"/>
    </source>
</evidence>
<dbReference type="EMBL" id="BMVB01000017">
    <property type="protein sequence ID" value="GHC63083.1"/>
    <property type="molecule type" value="Genomic_DNA"/>
</dbReference>
<reference evidence="2" key="1">
    <citation type="journal article" date="2014" name="Int. J. Syst. Evol. Microbiol.">
        <title>Complete genome sequence of Corynebacterium casei LMG S-19264T (=DSM 44701T), isolated from a smear-ripened cheese.</title>
        <authorList>
            <consortium name="US DOE Joint Genome Institute (JGI-PGF)"/>
            <person name="Walter F."/>
            <person name="Albersmeier A."/>
            <person name="Kalinowski J."/>
            <person name="Ruckert C."/>
        </authorList>
    </citation>
    <scope>NUCLEOTIDE SEQUENCE</scope>
    <source>
        <strain evidence="2">JCM 4633</strain>
    </source>
</reference>
<protein>
    <submittedName>
        <fullName evidence="2">Uncharacterized protein</fullName>
    </submittedName>
</protein>
<sequence>MDDDTGADVLAEMEHDYITWLEQGGLSRMARLDGRDLTDPDVLDQAVRELALEPTRTLPAPSTPRVTLTSDSDLRWANLLAAFIEAVHSLPPDPCDARRPTEAYRPEGST</sequence>
<feature type="compositionally biased region" description="Basic and acidic residues" evidence="1">
    <location>
        <begin position="95"/>
        <end position="110"/>
    </location>
</feature>
<name>A0A918WNE6_STRCJ</name>
<dbReference type="AlphaFoldDB" id="A0A918WNE6"/>
<accession>A0A918WNE6</accession>
<organism evidence="2 3">
    <name type="scientific">Streptomyces cinnamoneus</name>
    <name type="common">Streptoverticillium cinnamoneum</name>
    <dbReference type="NCBI Taxonomy" id="53446"/>
    <lineage>
        <taxon>Bacteria</taxon>
        <taxon>Bacillati</taxon>
        <taxon>Actinomycetota</taxon>
        <taxon>Actinomycetes</taxon>
        <taxon>Kitasatosporales</taxon>
        <taxon>Streptomycetaceae</taxon>
        <taxon>Streptomyces</taxon>
        <taxon>Streptomyces cinnamoneus group</taxon>
    </lineage>
</organism>
<evidence type="ECO:0000313" key="3">
    <source>
        <dbReference type="Proteomes" id="UP000646244"/>
    </source>
</evidence>
<feature type="region of interest" description="Disordered" evidence="1">
    <location>
        <begin position="90"/>
        <end position="110"/>
    </location>
</feature>
<dbReference type="RefSeq" id="WP_190111688.1">
    <property type="nucleotide sequence ID" value="NZ_BMVB01000017.1"/>
</dbReference>
<dbReference type="Proteomes" id="UP000646244">
    <property type="component" value="Unassembled WGS sequence"/>
</dbReference>